<dbReference type="GO" id="GO:0004497">
    <property type="term" value="F:monooxygenase activity"/>
    <property type="evidence" value="ECO:0007669"/>
    <property type="project" value="UniProtKB-KW"/>
</dbReference>
<keyword evidence="11" id="KW-1185">Reference proteome</keyword>
<dbReference type="PRINTS" id="PR00385">
    <property type="entry name" value="P450"/>
</dbReference>
<keyword evidence="5" id="KW-0560">Oxidoreductase</keyword>
<dbReference type="CDD" id="cd11064">
    <property type="entry name" value="CYP86A"/>
    <property type="match status" value="1"/>
</dbReference>
<dbReference type="InterPro" id="IPR036396">
    <property type="entry name" value="Cyt_P450_sf"/>
</dbReference>
<evidence type="ECO:0000256" key="9">
    <source>
        <dbReference type="SAM" id="Phobius"/>
    </source>
</evidence>
<proteinExistence type="inferred from homology"/>
<keyword evidence="9" id="KW-1133">Transmembrane helix</keyword>
<protein>
    <recommendedName>
        <fullName evidence="12">Cytochrome P450</fullName>
    </recommendedName>
</protein>
<evidence type="ECO:0008006" key="12">
    <source>
        <dbReference type="Google" id="ProtNLM"/>
    </source>
</evidence>
<accession>A0A0D2LUV4</accession>
<evidence type="ECO:0000256" key="1">
    <source>
        <dbReference type="ARBA" id="ARBA00001971"/>
    </source>
</evidence>
<gene>
    <name evidence="10" type="ORF">B456_001G047200</name>
</gene>
<feature type="binding site" description="axial binding residue" evidence="8">
    <location>
        <position position="534"/>
    </location>
    <ligand>
        <name>heme</name>
        <dbReference type="ChEBI" id="CHEBI:30413"/>
    </ligand>
    <ligandPart>
        <name>Fe</name>
        <dbReference type="ChEBI" id="CHEBI:18248"/>
    </ligandPart>
</feature>
<evidence type="ECO:0000256" key="2">
    <source>
        <dbReference type="ARBA" id="ARBA00010617"/>
    </source>
</evidence>
<keyword evidence="9" id="KW-0472">Membrane</keyword>
<dbReference type="Gene3D" id="1.10.630.10">
    <property type="entry name" value="Cytochrome P450"/>
    <property type="match status" value="1"/>
</dbReference>
<dbReference type="AlphaFoldDB" id="A0A0D2LUV4"/>
<dbReference type="GO" id="GO:0020037">
    <property type="term" value="F:heme binding"/>
    <property type="evidence" value="ECO:0007669"/>
    <property type="project" value="InterPro"/>
</dbReference>
<name>A0A0D2LUV4_GOSRA</name>
<evidence type="ECO:0000256" key="8">
    <source>
        <dbReference type="PIRSR" id="PIRSR602401-1"/>
    </source>
</evidence>
<evidence type="ECO:0000256" key="6">
    <source>
        <dbReference type="ARBA" id="ARBA00023004"/>
    </source>
</evidence>
<evidence type="ECO:0000256" key="7">
    <source>
        <dbReference type="ARBA" id="ARBA00023033"/>
    </source>
</evidence>
<keyword evidence="3 8" id="KW-0349">Heme</keyword>
<dbReference type="eggNOG" id="KOG0157">
    <property type="taxonomic scope" value="Eukaryota"/>
</dbReference>
<dbReference type="GO" id="GO:0016705">
    <property type="term" value="F:oxidoreductase activity, acting on paired donors, with incorporation or reduction of molecular oxygen"/>
    <property type="evidence" value="ECO:0007669"/>
    <property type="project" value="InterPro"/>
</dbReference>
<dbReference type="SUPFAM" id="SSF48264">
    <property type="entry name" value="Cytochrome P450"/>
    <property type="match status" value="1"/>
</dbReference>
<feature type="transmembrane region" description="Helical" evidence="9">
    <location>
        <begin position="60"/>
        <end position="82"/>
    </location>
</feature>
<dbReference type="EMBL" id="CM001740">
    <property type="protein sequence ID" value="KJB07842.1"/>
    <property type="molecule type" value="Genomic_DNA"/>
</dbReference>
<organism evidence="10 11">
    <name type="scientific">Gossypium raimondii</name>
    <name type="common">Peruvian cotton</name>
    <name type="synonym">Gossypium klotzschianum subsp. raimondii</name>
    <dbReference type="NCBI Taxonomy" id="29730"/>
    <lineage>
        <taxon>Eukaryota</taxon>
        <taxon>Viridiplantae</taxon>
        <taxon>Streptophyta</taxon>
        <taxon>Embryophyta</taxon>
        <taxon>Tracheophyta</taxon>
        <taxon>Spermatophyta</taxon>
        <taxon>Magnoliopsida</taxon>
        <taxon>eudicotyledons</taxon>
        <taxon>Gunneridae</taxon>
        <taxon>Pentapetalae</taxon>
        <taxon>rosids</taxon>
        <taxon>malvids</taxon>
        <taxon>Malvales</taxon>
        <taxon>Malvaceae</taxon>
        <taxon>Malvoideae</taxon>
        <taxon>Gossypium</taxon>
    </lineage>
</organism>
<dbReference type="Proteomes" id="UP000032304">
    <property type="component" value="Chromosome 1"/>
</dbReference>
<dbReference type="PRINTS" id="PR00463">
    <property type="entry name" value="EP450I"/>
</dbReference>
<keyword evidence="7" id="KW-0503">Monooxygenase</keyword>
<evidence type="ECO:0000256" key="4">
    <source>
        <dbReference type="ARBA" id="ARBA00022723"/>
    </source>
</evidence>
<comment type="cofactor">
    <cofactor evidence="1 8">
        <name>heme</name>
        <dbReference type="ChEBI" id="CHEBI:30413"/>
    </cofactor>
</comment>
<keyword evidence="9" id="KW-0812">Transmembrane</keyword>
<dbReference type="Pfam" id="PF00067">
    <property type="entry name" value="p450"/>
    <property type="match status" value="2"/>
</dbReference>
<dbReference type="GO" id="GO:0005506">
    <property type="term" value="F:iron ion binding"/>
    <property type="evidence" value="ECO:0007669"/>
    <property type="project" value="InterPro"/>
</dbReference>
<sequence length="588" mass="67786">MYSCCTSLMQNSDTHLKNISEKLSKEIYKDRPQFTMGSLLLSSAVILLLISLFVSTPFVLLLLGALTSVLVIFVALFLFLHVPELKSKAKRPPIAGSMLHQLLYFNTLSDYQTSLAKKHRTYRLIMPLHSEIYTTDPANVEYILKTNFPNYGRGAHIEIMRDLFGDGIFAVDGEKWRHQRKLASYEFSTRVLREYSTAVFRDNAAKLVAKVSTIAVANGAMDLQDLFMKSALDSIFKVGFGVELNALSGSDEFANRFTKAFDDSNFIVFRRYVDMFWKVKRFFNIGLEAALKRNVKIIDDFIFDLIRCKREQMENEKLVREKEDILSRFLMESKRDPENMNDQYLRDIILNFMIAGKDTSAGTLTWFFYMLHKHPLVQDKVIHEIRDATQAKDNICAKELSRLMTDDVLDRMHYIHAAITETLRLYPAVPTVIFSVKAHLVHGEGISVIHIHSFVVILMQDGKISVEDDVLPDGVEVKKGEGISYMAYAMGRMTYIWGEDAVEYRPERWLDEDGIFRPESPFQFTAFQAGPRICLGKEFAYRQMKIMAAVLLYLFKFRLVDERKEATYRTMFTLHMADGLHVYAFPRT</sequence>
<feature type="transmembrane region" description="Helical" evidence="9">
    <location>
        <begin position="34"/>
        <end position="54"/>
    </location>
</feature>
<evidence type="ECO:0000313" key="10">
    <source>
        <dbReference type="EMBL" id="KJB07842.1"/>
    </source>
</evidence>
<dbReference type="InterPro" id="IPR002401">
    <property type="entry name" value="Cyt_P450_E_grp-I"/>
</dbReference>
<comment type="similarity">
    <text evidence="2">Belongs to the cytochrome P450 family.</text>
</comment>
<evidence type="ECO:0000256" key="3">
    <source>
        <dbReference type="ARBA" id="ARBA00022617"/>
    </source>
</evidence>
<dbReference type="STRING" id="29730.A0A0D2LUV4"/>
<dbReference type="PANTHER" id="PTHR24296">
    <property type="entry name" value="CYTOCHROME P450"/>
    <property type="match status" value="1"/>
</dbReference>
<reference evidence="10 11" key="1">
    <citation type="journal article" date="2012" name="Nature">
        <title>Repeated polyploidization of Gossypium genomes and the evolution of spinnable cotton fibres.</title>
        <authorList>
            <person name="Paterson A.H."/>
            <person name="Wendel J.F."/>
            <person name="Gundlach H."/>
            <person name="Guo H."/>
            <person name="Jenkins J."/>
            <person name="Jin D."/>
            <person name="Llewellyn D."/>
            <person name="Showmaker K.C."/>
            <person name="Shu S."/>
            <person name="Udall J."/>
            <person name="Yoo M.J."/>
            <person name="Byers R."/>
            <person name="Chen W."/>
            <person name="Doron-Faigenboim A."/>
            <person name="Duke M.V."/>
            <person name="Gong L."/>
            <person name="Grimwood J."/>
            <person name="Grover C."/>
            <person name="Grupp K."/>
            <person name="Hu G."/>
            <person name="Lee T.H."/>
            <person name="Li J."/>
            <person name="Lin L."/>
            <person name="Liu T."/>
            <person name="Marler B.S."/>
            <person name="Page J.T."/>
            <person name="Roberts A.W."/>
            <person name="Romanel E."/>
            <person name="Sanders W.S."/>
            <person name="Szadkowski E."/>
            <person name="Tan X."/>
            <person name="Tang H."/>
            <person name="Xu C."/>
            <person name="Wang J."/>
            <person name="Wang Z."/>
            <person name="Zhang D."/>
            <person name="Zhang L."/>
            <person name="Ashrafi H."/>
            <person name="Bedon F."/>
            <person name="Bowers J.E."/>
            <person name="Brubaker C.L."/>
            <person name="Chee P.W."/>
            <person name="Das S."/>
            <person name="Gingle A.R."/>
            <person name="Haigler C.H."/>
            <person name="Harker D."/>
            <person name="Hoffmann L.V."/>
            <person name="Hovav R."/>
            <person name="Jones D.C."/>
            <person name="Lemke C."/>
            <person name="Mansoor S."/>
            <person name="ur Rahman M."/>
            <person name="Rainville L.N."/>
            <person name="Rambani A."/>
            <person name="Reddy U.K."/>
            <person name="Rong J.K."/>
            <person name="Saranga Y."/>
            <person name="Scheffler B.E."/>
            <person name="Scheffler J.A."/>
            <person name="Stelly D.M."/>
            <person name="Triplett B.A."/>
            <person name="Van Deynze A."/>
            <person name="Vaslin M.F."/>
            <person name="Waghmare V.N."/>
            <person name="Walford S.A."/>
            <person name="Wright R.J."/>
            <person name="Zaki E.A."/>
            <person name="Zhang T."/>
            <person name="Dennis E.S."/>
            <person name="Mayer K.F."/>
            <person name="Peterson D.G."/>
            <person name="Rokhsar D.S."/>
            <person name="Wang X."/>
            <person name="Schmutz J."/>
        </authorList>
    </citation>
    <scope>NUCLEOTIDE SEQUENCE [LARGE SCALE GENOMIC DNA]</scope>
</reference>
<evidence type="ECO:0000313" key="11">
    <source>
        <dbReference type="Proteomes" id="UP000032304"/>
    </source>
</evidence>
<evidence type="ECO:0000256" key="5">
    <source>
        <dbReference type="ARBA" id="ARBA00023002"/>
    </source>
</evidence>
<keyword evidence="6 8" id="KW-0408">Iron</keyword>
<keyword evidence="4 8" id="KW-0479">Metal-binding</keyword>
<dbReference type="InterPro" id="IPR001128">
    <property type="entry name" value="Cyt_P450"/>
</dbReference>
<dbReference type="Gramene" id="KJB07842">
    <property type="protein sequence ID" value="KJB07842"/>
    <property type="gene ID" value="B456_001G047200"/>
</dbReference>